<organism evidence="2 3">
    <name type="scientific">Taxus chinensis</name>
    <name type="common">Chinese yew</name>
    <name type="synonym">Taxus wallichiana var. chinensis</name>
    <dbReference type="NCBI Taxonomy" id="29808"/>
    <lineage>
        <taxon>Eukaryota</taxon>
        <taxon>Viridiplantae</taxon>
        <taxon>Streptophyta</taxon>
        <taxon>Embryophyta</taxon>
        <taxon>Tracheophyta</taxon>
        <taxon>Spermatophyta</taxon>
        <taxon>Pinopsida</taxon>
        <taxon>Pinidae</taxon>
        <taxon>Conifers II</taxon>
        <taxon>Cupressales</taxon>
        <taxon>Taxaceae</taxon>
        <taxon>Taxus</taxon>
    </lineage>
</organism>
<proteinExistence type="predicted"/>
<feature type="non-terminal residue" evidence="2">
    <location>
        <position position="385"/>
    </location>
</feature>
<dbReference type="AlphaFoldDB" id="A0AA38FYD7"/>
<feature type="domain" description="Nuclear condensin complex subunit 3 C-terminal" evidence="1">
    <location>
        <begin position="160"/>
        <end position="322"/>
    </location>
</feature>
<evidence type="ECO:0000313" key="2">
    <source>
        <dbReference type="EMBL" id="KAH9311279.1"/>
    </source>
</evidence>
<dbReference type="OMA" id="FETALYH"/>
<dbReference type="Pfam" id="PF12719">
    <property type="entry name" value="Cnd3"/>
    <property type="match status" value="1"/>
</dbReference>
<feature type="non-terminal residue" evidence="2">
    <location>
        <position position="1"/>
    </location>
</feature>
<evidence type="ECO:0000313" key="3">
    <source>
        <dbReference type="Proteomes" id="UP000824469"/>
    </source>
</evidence>
<gene>
    <name evidence="2" type="ORF">KI387_026314</name>
</gene>
<keyword evidence="3" id="KW-1185">Reference proteome</keyword>
<dbReference type="InterPro" id="IPR016024">
    <property type="entry name" value="ARM-type_fold"/>
</dbReference>
<dbReference type="Proteomes" id="UP000824469">
    <property type="component" value="Unassembled WGS sequence"/>
</dbReference>
<comment type="caution">
    <text evidence="2">The sequence shown here is derived from an EMBL/GenBank/DDBJ whole genome shotgun (WGS) entry which is preliminary data.</text>
</comment>
<name>A0AA38FYD7_TAXCH</name>
<reference evidence="2 3" key="1">
    <citation type="journal article" date="2021" name="Nat. Plants">
        <title>The Taxus genome provides insights into paclitaxel biosynthesis.</title>
        <authorList>
            <person name="Xiong X."/>
            <person name="Gou J."/>
            <person name="Liao Q."/>
            <person name="Li Y."/>
            <person name="Zhou Q."/>
            <person name="Bi G."/>
            <person name="Li C."/>
            <person name="Du R."/>
            <person name="Wang X."/>
            <person name="Sun T."/>
            <person name="Guo L."/>
            <person name="Liang H."/>
            <person name="Lu P."/>
            <person name="Wu Y."/>
            <person name="Zhang Z."/>
            <person name="Ro D.K."/>
            <person name="Shang Y."/>
            <person name="Huang S."/>
            <person name="Yan J."/>
        </authorList>
    </citation>
    <scope>NUCLEOTIDE SEQUENCE [LARGE SCALE GENOMIC DNA]</scope>
    <source>
        <strain evidence="2">Ta-2019</strain>
    </source>
</reference>
<sequence length="385" mass="43938">QKSLNPNLNAVEQQIFPLLERFNFLSECKDLRVIGGIIDSLKADGFVLPFDTRKQLCSHLLHQAINANSVKEAQGLVDYAKQIVDFNFYALREAKRDLEFGKGCNENMVYVVEEQICSSIFDQDRLLEYMTEKVVEEGEAEEDGEEGGLVNSRLAFYLQNGMQSQNTETRLLAIKLACACSFNSRVIFSKLLPIFETNLYYEDFSTREYVLASLMDLIFLHHSSMSLQTVFHFIFPFFYAPTPALQLVSVIGCGRLLLYDCFTEEIEWLLSIMIQRHVYRFPVHCTLKGKLHKVAQALHVFFNEYSGEKKLHQDEIANTLVYMCLQKIEEGVVCVDTVEKKIEDNPLKTKEASDLHLALNFSLSLCSDALDAVADSLVLNINEDM</sequence>
<dbReference type="InterPro" id="IPR025977">
    <property type="entry name" value="Cnd3_C"/>
</dbReference>
<dbReference type="SUPFAM" id="SSF48371">
    <property type="entry name" value="ARM repeat"/>
    <property type="match status" value="1"/>
</dbReference>
<accession>A0AA38FYD7</accession>
<dbReference type="EMBL" id="JAHRHJ020000006">
    <property type="protein sequence ID" value="KAH9311279.1"/>
    <property type="molecule type" value="Genomic_DNA"/>
</dbReference>
<evidence type="ECO:0000259" key="1">
    <source>
        <dbReference type="Pfam" id="PF12719"/>
    </source>
</evidence>
<protein>
    <recommendedName>
        <fullName evidence="1">Nuclear condensin complex subunit 3 C-terminal domain-containing protein</fullName>
    </recommendedName>
</protein>